<keyword evidence="7" id="KW-1185">Reference proteome</keyword>
<dbReference type="Pfam" id="PF00201">
    <property type="entry name" value="UDPGT"/>
    <property type="match status" value="1"/>
</dbReference>
<dbReference type="InterPro" id="IPR002213">
    <property type="entry name" value="UDP_glucos_trans"/>
</dbReference>
<comment type="caution">
    <text evidence="6">The sequence shown here is derived from an EMBL/GenBank/DDBJ whole genome shotgun (WGS) entry which is preliminary data.</text>
</comment>
<evidence type="ECO:0000256" key="2">
    <source>
        <dbReference type="ARBA" id="ARBA00022676"/>
    </source>
</evidence>
<proteinExistence type="inferred from homology"/>
<dbReference type="InterPro" id="IPR058980">
    <property type="entry name" value="Glyco_transf_N"/>
</dbReference>
<keyword evidence="2 4" id="KW-0328">Glycosyltransferase</keyword>
<dbReference type="Gene3D" id="3.40.50.2000">
    <property type="entry name" value="Glycogen Phosphorylase B"/>
    <property type="match status" value="2"/>
</dbReference>
<dbReference type="InterPro" id="IPR035595">
    <property type="entry name" value="UDP_glycos_trans_CS"/>
</dbReference>
<evidence type="ECO:0000256" key="1">
    <source>
        <dbReference type="ARBA" id="ARBA00009995"/>
    </source>
</evidence>
<evidence type="ECO:0000256" key="4">
    <source>
        <dbReference type="RuleBase" id="RU003718"/>
    </source>
</evidence>
<dbReference type="KEGG" id="qsa:O6P43_001003"/>
<keyword evidence="3 4" id="KW-0808">Transferase</keyword>
<dbReference type="Pfam" id="PF26168">
    <property type="entry name" value="Glyco_transf_N"/>
    <property type="match status" value="1"/>
</dbReference>
<dbReference type="CDD" id="cd03784">
    <property type="entry name" value="GT1_Gtf-like"/>
    <property type="match status" value="1"/>
</dbReference>
<protein>
    <submittedName>
        <fullName evidence="6">Glycosyltransferase</fullName>
    </submittedName>
</protein>
<dbReference type="GO" id="GO:0035251">
    <property type="term" value="F:UDP-glucosyltransferase activity"/>
    <property type="evidence" value="ECO:0007669"/>
    <property type="project" value="InterPro"/>
</dbReference>
<reference evidence="6 7" key="1">
    <citation type="journal article" date="2023" name="Science">
        <title>Elucidation of the pathway for biosynthesis of saponin adjuvants from the soapbark tree.</title>
        <authorList>
            <person name="Reed J."/>
            <person name="Orme A."/>
            <person name="El-Demerdash A."/>
            <person name="Owen C."/>
            <person name="Martin L.B.B."/>
            <person name="Misra R.C."/>
            <person name="Kikuchi S."/>
            <person name="Rejzek M."/>
            <person name="Martin A.C."/>
            <person name="Harkess A."/>
            <person name="Leebens-Mack J."/>
            <person name="Louveau T."/>
            <person name="Stephenson M.J."/>
            <person name="Osbourn A."/>
        </authorList>
    </citation>
    <scope>NUCLEOTIDE SEQUENCE [LARGE SCALE GENOMIC DNA]</scope>
    <source>
        <strain evidence="6">S10</strain>
    </source>
</reference>
<dbReference type="AlphaFoldDB" id="A0AAD7QHX5"/>
<feature type="domain" description="Glycosyltransferase N-terminal" evidence="5">
    <location>
        <begin position="11"/>
        <end position="97"/>
    </location>
</feature>
<dbReference type="EMBL" id="JARAOO010000001">
    <property type="protein sequence ID" value="KAJ7981784.1"/>
    <property type="molecule type" value="Genomic_DNA"/>
</dbReference>
<gene>
    <name evidence="6" type="ORF">O6P43_001003</name>
</gene>
<name>A0AAD7QHX5_QUISA</name>
<dbReference type="FunFam" id="3.40.50.2000:FF:000037">
    <property type="entry name" value="Glycosyltransferase"/>
    <property type="match status" value="1"/>
</dbReference>
<evidence type="ECO:0000256" key="3">
    <source>
        <dbReference type="ARBA" id="ARBA00022679"/>
    </source>
</evidence>
<dbReference type="PANTHER" id="PTHR48049">
    <property type="entry name" value="GLYCOSYLTRANSFERASE"/>
    <property type="match status" value="1"/>
</dbReference>
<sequence length="356" mass="39795">MAVSNIPKYHIAMIPWVAMGHMTPLLHLANELAKRGHTITYFMPRKAQLKLQHLNLYPDLITFHTITIPHIDGLPPGTEIATEIPISLCPLLAEASDLAQDQIELAFRANKPNFVVHDNVYWMPHLAKQLGIKSICYNVVFAATLALVFVPGRNFPKDRPITAEDLSQPPPGYPSSKVVFRGHEIQPLMMITMPMGKNITFYERMPNTKSLCFSPDQCYLQKHINTPLEDQWDKWLGGLNPGSVVYCSFGSESILEKEQFQELVLGFELTGLPFLISLKTPRGCATIEEALPEGFEERVKGRGVVYGGWVQQPLILKHPSVGCFVSHGGPGSMWESLMSDCQIVLVPQIIDQVLNT</sequence>
<organism evidence="6 7">
    <name type="scientific">Quillaja saponaria</name>
    <name type="common">Soap bark tree</name>
    <dbReference type="NCBI Taxonomy" id="32244"/>
    <lineage>
        <taxon>Eukaryota</taxon>
        <taxon>Viridiplantae</taxon>
        <taxon>Streptophyta</taxon>
        <taxon>Embryophyta</taxon>
        <taxon>Tracheophyta</taxon>
        <taxon>Spermatophyta</taxon>
        <taxon>Magnoliopsida</taxon>
        <taxon>eudicotyledons</taxon>
        <taxon>Gunneridae</taxon>
        <taxon>Pentapetalae</taxon>
        <taxon>rosids</taxon>
        <taxon>fabids</taxon>
        <taxon>Fabales</taxon>
        <taxon>Quillajaceae</taxon>
        <taxon>Quillaja</taxon>
    </lineage>
</organism>
<evidence type="ECO:0000313" key="6">
    <source>
        <dbReference type="EMBL" id="KAJ7981784.1"/>
    </source>
</evidence>
<dbReference type="SUPFAM" id="SSF53756">
    <property type="entry name" value="UDP-Glycosyltransferase/glycogen phosphorylase"/>
    <property type="match status" value="1"/>
</dbReference>
<dbReference type="PANTHER" id="PTHR48049:SF91">
    <property type="entry name" value="UDP-GLYCOSYLTRANSFERASE 79B7-RELATED"/>
    <property type="match status" value="1"/>
</dbReference>
<dbReference type="PROSITE" id="PS00375">
    <property type="entry name" value="UDPGT"/>
    <property type="match status" value="1"/>
</dbReference>
<dbReference type="Proteomes" id="UP001163823">
    <property type="component" value="Chromosome 1"/>
</dbReference>
<evidence type="ECO:0000313" key="7">
    <source>
        <dbReference type="Proteomes" id="UP001163823"/>
    </source>
</evidence>
<comment type="similarity">
    <text evidence="1 4">Belongs to the UDP-glycosyltransferase family.</text>
</comment>
<accession>A0AAD7QHX5</accession>
<evidence type="ECO:0000259" key="5">
    <source>
        <dbReference type="Pfam" id="PF26168"/>
    </source>
</evidence>
<dbReference type="InterPro" id="IPR050481">
    <property type="entry name" value="UDP-glycosyltransf_plant"/>
</dbReference>